<protein>
    <submittedName>
        <fullName evidence="2">Uncharacterized protein</fullName>
    </submittedName>
</protein>
<dbReference type="AlphaFoldDB" id="A0A822XRQ4"/>
<proteinExistence type="predicted"/>
<evidence type="ECO:0000313" key="1">
    <source>
        <dbReference type="EMBL" id="DAD21464.1"/>
    </source>
</evidence>
<dbReference type="EMBL" id="DUZY01000204">
    <property type="protein sequence ID" value="DAD49527.1"/>
    <property type="molecule type" value="Genomic_DNA"/>
</dbReference>
<comment type="caution">
    <text evidence="2">The sequence shown here is derived from an EMBL/GenBank/DDBJ whole genome shotgun (WGS) entry which is preliminary data.</text>
</comment>
<dbReference type="EMBL" id="DUZY01000001">
    <property type="protein sequence ID" value="DAD21465.1"/>
    <property type="molecule type" value="Genomic_DNA"/>
</dbReference>
<sequence>MNSGWTEFLVLPTCTQSKFSEDVCLD</sequence>
<organism evidence="2 4">
    <name type="scientific">Nelumbo nucifera</name>
    <name type="common">Sacred lotus</name>
    <dbReference type="NCBI Taxonomy" id="4432"/>
    <lineage>
        <taxon>Eukaryota</taxon>
        <taxon>Viridiplantae</taxon>
        <taxon>Streptophyta</taxon>
        <taxon>Embryophyta</taxon>
        <taxon>Tracheophyta</taxon>
        <taxon>Spermatophyta</taxon>
        <taxon>Magnoliopsida</taxon>
        <taxon>Proteales</taxon>
        <taxon>Nelumbonaceae</taxon>
        <taxon>Nelumbo</taxon>
    </lineage>
</organism>
<dbReference type="Proteomes" id="UP000607653">
    <property type="component" value="Unassembled WGS sequence"/>
</dbReference>
<evidence type="ECO:0000313" key="2">
    <source>
        <dbReference type="EMBL" id="DAD21465.1"/>
    </source>
</evidence>
<keyword evidence="4" id="KW-1185">Reference proteome</keyword>
<name>A0A822XRQ4_NELNU</name>
<evidence type="ECO:0000313" key="3">
    <source>
        <dbReference type="EMBL" id="DAD49527.1"/>
    </source>
</evidence>
<evidence type="ECO:0000313" key="4">
    <source>
        <dbReference type="Proteomes" id="UP000607653"/>
    </source>
</evidence>
<accession>A0A822XRQ4</accession>
<dbReference type="EMBL" id="DUZY01000001">
    <property type="protein sequence ID" value="DAD21464.1"/>
    <property type="molecule type" value="Genomic_DNA"/>
</dbReference>
<gene>
    <name evidence="1" type="ORF">HUJ06_022927</name>
    <name evidence="2" type="ORF">HUJ06_022928</name>
    <name evidence="3" type="ORF">HUJ06_031785</name>
</gene>
<reference evidence="2 4" key="1">
    <citation type="journal article" date="2020" name="Mol. Biol. Evol.">
        <title>Distinct Expression and Methylation Patterns for Genes with Different Fates following a Single Whole-Genome Duplication in Flowering Plants.</title>
        <authorList>
            <person name="Shi T."/>
            <person name="Rahmani R.S."/>
            <person name="Gugger P.F."/>
            <person name="Wang M."/>
            <person name="Li H."/>
            <person name="Zhang Y."/>
            <person name="Li Z."/>
            <person name="Wang Q."/>
            <person name="Van de Peer Y."/>
            <person name="Marchal K."/>
            <person name="Chen J."/>
        </authorList>
    </citation>
    <scope>NUCLEOTIDE SEQUENCE [LARGE SCALE GENOMIC DNA]</scope>
    <source>
        <tissue evidence="2">Leaf</tissue>
    </source>
</reference>